<dbReference type="GeneID" id="301142160"/>
<feature type="domain" description="Thiolase N-terminal" evidence="7">
    <location>
        <begin position="5"/>
        <end position="260"/>
    </location>
</feature>
<dbReference type="PANTHER" id="PTHR43853">
    <property type="entry name" value="3-KETOACYL-COA THIOLASE, PEROXISOMAL"/>
    <property type="match status" value="1"/>
</dbReference>
<evidence type="ECO:0000256" key="3">
    <source>
        <dbReference type="ARBA" id="ARBA00022679"/>
    </source>
</evidence>
<dbReference type="InterPro" id="IPR020610">
    <property type="entry name" value="Thiolase_AS"/>
</dbReference>
<dbReference type="RefSeq" id="WP_066232489.1">
    <property type="nucleotide sequence ID" value="NZ_JARTFQ010000004.1"/>
</dbReference>
<evidence type="ECO:0000313" key="9">
    <source>
        <dbReference type="EMBL" id="MED4402958.1"/>
    </source>
</evidence>
<evidence type="ECO:0000256" key="1">
    <source>
        <dbReference type="ARBA" id="ARBA00005189"/>
    </source>
</evidence>
<evidence type="ECO:0000313" key="10">
    <source>
        <dbReference type="Proteomes" id="UP001342826"/>
    </source>
</evidence>
<sequence>MREAVIVTGARTPIGRAKKGTLKNVRPDDLGALVVKETLRRAGDYNGDIDDLIIGCAMPEAEQGMNMARTIGALAGLPYTVPAITINRYCSSGLQSIAFAAEKIMIGHANTIIAGGAESMSLVPMMGHVIRPNVKLAEETPEYYMSMGHTAEQVAKKYGVSREDQDAFAVRSHKRAAKAIQGGKFLDEIVPVDVSVREINADHKLEERKIFFLKDEGVRSDTNMDVLAGLRPVFAKDGSVTAGNASQTSDGAAAVMVMDAEKARSLGYIPLVKFRSFAVGGVPPEVMGIGPVAAVPKALKYAGLELSDIGLFELNEAFASQSIQVIRELGLDEEKVNVNGGAIALGHPLGCTGTKLTLTLIHEMKRRNEQFGIVTMCIGGGMGAAAVFELL</sequence>
<dbReference type="GO" id="GO:0003985">
    <property type="term" value="F:acetyl-CoA C-acetyltransferase activity"/>
    <property type="evidence" value="ECO:0007669"/>
    <property type="project" value="UniProtKB-EC"/>
</dbReference>
<dbReference type="InterPro" id="IPR020613">
    <property type="entry name" value="Thiolase_CS"/>
</dbReference>
<dbReference type="NCBIfam" id="NF005805">
    <property type="entry name" value="PRK07661.1"/>
    <property type="match status" value="1"/>
</dbReference>
<organism evidence="9 10">
    <name type="scientific">Metabacillus fastidiosus</name>
    <dbReference type="NCBI Taxonomy" id="1458"/>
    <lineage>
        <taxon>Bacteria</taxon>
        <taxon>Bacillati</taxon>
        <taxon>Bacillota</taxon>
        <taxon>Bacilli</taxon>
        <taxon>Bacillales</taxon>
        <taxon>Bacillaceae</taxon>
        <taxon>Metabacillus</taxon>
    </lineage>
</organism>
<evidence type="ECO:0000256" key="4">
    <source>
        <dbReference type="ARBA" id="ARBA00023315"/>
    </source>
</evidence>
<dbReference type="InterPro" id="IPR016039">
    <property type="entry name" value="Thiolase-like"/>
</dbReference>
<evidence type="ECO:0000256" key="5">
    <source>
        <dbReference type="ARBA" id="ARBA00024073"/>
    </source>
</evidence>
<dbReference type="EMBL" id="JARTFS010000013">
    <property type="protein sequence ID" value="MED4402958.1"/>
    <property type="molecule type" value="Genomic_DNA"/>
</dbReference>
<gene>
    <name evidence="9" type="ORF">P9271_16760</name>
</gene>
<dbReference type="Pfam" id="PF00108">
    <property type="entry name" value="Thiolase_N"/>
    <property type="match status" value="1"/>
</dbReference>
<dbReference type="PROSITE" id="PS00737">
    <property type="entry name" value="THIOLASE_2"/>
    <property type="match status" value="1"/>
</dbReference>
<dbReference type="InterPro" id="IPR020617">
    <property type="entry name" value="Thiolase_C"/>
</dbReference>
<accession>A0ABU6P1T8</accession>
<dbReference type="PROSITE" id="PS00098">
    <property type="entry name" value="THIOLASE_1"/>
    <property type="match status" value="1"/>
</dbReference>
<dbReference type="Gene3D" id="3.40.47.10">
    <property type="match status" value="1"/>
</dbReference>
<dbReference type="InterPro" id="IPR020616">
    <property type="entry name" value="Thiolase_N"/>
</dbReference>
<feature type="domain" description="Thiolase C-terminal" evidence="8">
    <location>
        <begin position="270"/>
        <end position="389"/>
    </location>
</feature>
<dbReference type="PROSITE" id="PS00099">
    <property type="entry name" value="THIOLASE_3"/>
    <property type="match status" value="1"/>
</dbReference>
<comment type="similarity">
    <text evidence="2 6">Belongs to the thiolase-like superfamily. Thiolase family.</text>
</comment>
<keyword evidence="3 6" id="KW-0808">Transferase</keyword>
<dbReference type="EC" id="2.3.1.16" evidence="5"/>
<proteinExistence type="inferred from homology"/>
<comment type="caution">
    <text evidence="9">The sequence shown here is derived from an EMBL/GenBank/DDBJ whole genome shotgun (WGS) entry which is preliminary data.</text>
</comment>
<dbReference type="PIRSF" id="PIRSF000429">
    <property type="entry name" value="Ac-CoA_Ac_transf"/>
    <property type="match status" value="1"/>
</dbReference>
<dbReference type="Proteomes" id="UP001342826">
    <property type="component" value="Unassembled WGS sequence"/>
</dbReference>
<name>A0ABU6P1T8_9BACI</name>
<reference evidence="9 10" key="1">
    <citation type="submission" date="2023-03" db="EMBL/GenBank/DDBJ databases">
        <title>Bacillus Genome Sequencing.</title>
        <authorList>
            <person name="Dunlap C."/>
        </authorList>
    </citation>
    <scope>NUCLEOTIDE SEQUENCE [LARGE SCALE GENOMIC DNA]</scope>
    <source>
        <strain evidence="9 10">NRS-1717</strain>
    </source>
</reference>
<evidence type="ECO:0000259" key="7">
    <source>
        <dbReference type="Pfam" id="PF00108"/>
    </source>
</evidence>
<dbReference type="InterPro" id="IPR020615">
    <property type="entry name" value="Thiolase_acyl_enz_int_AS"/>
</dbReference>
<dbReference type="CDD" id="cd00751">
    <property type="entry name" value="thiolase"/>
    <property type="match status" value="1"/>
</dbReference>
<dbReference type="NCBIfam" id="TIGR01930">
    <property type="entry name" value="AcCoA-C-Actrans"/>
    <property type="match status" value="1"/>
</dbReference>
<dbReference type="InterPro" id="IPR050215">
    <property type="entry name" value="Thiolase-like_sf_Thiolase"/>
</dbReference>
<evidence type="ECO:0000259" key="8">
    <source>
        <dbReference type="Pfam" id="PF02803"/>
    </source>
</evidence>
<dbReference type="PANTHER" id="PTHR43853:SF21">
    <property type="entry name" value="STEROID 3-KETOACYL-COA THIOLASE"/>
    <property type="match status" value="1"/>
</dbReference>
<protein>
    <recommendedName>
        <fullName evidence="5">acetyl-CoA C-acyltransferase</fullName>
        <ecNumber evidence="5">2.3.1.16</ecNumber>
    </recommendedName>
</protein>
<keyword evidence="10" id="KW-1185">Reference proteome</keyword>
<dbReference type="SUPFAM" id="SSF53901">
    <property type="entry name" value="Thiolase-like"/>
    <property type="match status" value="2"/>
</dbReference>
<keyword evidence="4 6" id="KW-0012">Acyltransferase</keyword>
<evidence type="ECO:0000256" key="6">
    <source>
        <dbReference type="RuleBase" id="RU003557"/>
    </source>
</evidence>
<dbReference type="InterPro" id="IPR002155">
    <property type="entry name" value="Thiolase"/>
</dbReference>
<evidence type="ECO:0000256" key="2">
    <source>
        <dbReference type="ARBA" id="ARBA00010982"/>
    </source>
</evidence>
<comment type="pathway">
    <text evidence="1">Lipid metabolism.</text>
</comment>
<dbReference type="Pfam" id="PF02803">
    <property type="entry name" value="Thiolase_C"/>
    <property type="match status" value="1"/>
</dbReference>